<proteinExistence type="predicted"/>
<dbReference type="InterPro" id="IPR011604">
    <property type="entry name" value="PDDEXK-like_dom_sf"/>
</dbReference>
<organism evidence="1 2">
    <name type="scientific">Mytilus coruscus</name>
    <name type="common">Sea mussel</name>
    <dbReference type="NCBI Taxonomy" id="42192"/>
    <lineage>
        <taxon>Eukaryota</taxon>
        <taxon>Metazoa</taxon>
        <taxon>Spiralia</taxon>
        <taxon>Lophotrochozoa</taxon>
        <taxon>Mollusca</taxon>
        <taxon>Bivalvia</taxon>
        <taxon>Autobranchia</taxon>
        <taxon>Pteriomorphia</taxon>
        <taxon>Mytilida</taxon>
        <taxon>Mytiloidea</taxon>
        <taxon>Mytilidae</taxon>
        <taxon>Mytilinae</taxon>
        <taxon>Mytilus</taxon>
    </lineage>
</organism>
<name>A0A6J8AKW2_MYTCO</name>
<gene>
    <name evidence="1" type="ORF">MCOR_8901</name>
</gene>
<dbReference type="EMBL" id="CACVKT020001621">
    <property type="protein sequence ID" value="CAC5369862.1"/>
    <property type="molecule type" value="Genomic_DNA"/>
</dbReference>
<reference evidence="1 2" key="1">
    <citation type="submission" date="2020-06" db="EMBL/GenBank/DDBJ databases">
        <authorList>
            <person name="Li R."/>
            <person name="Bekaert M."/>
        </authorList>
    </citation>
    <scope>NUCLEOTIDE SEQUENCE [LARGE SCALE GENOMIC DNA]</scope>
    <source>
        <strain evidence="2">wild</strain>
    </source>
</reference>
<sequence>MAYEILRKPAKEVLVTVISDLERTARGDDTSVHAVPIHYGLSGFSLPMKPVRNMLKQIVNAEHDRQLNTKAIAFDGQFMELAVEDDSGRSLTKEEADEENKTNSTDIDCDILQYLPTAILSSLDDESIEILKRVGATESFNEENHCVMETDMIINRLNILYIFWCLYDRHDHQSFDYMSLHFAWKIQTLKEYVDRGIILNLDTEGKKITFKRKNQSMNDVNHYSNTESEASTQTTNIDSSLINSFIDACDALKKINRYEDFVSVLKGIGGFKAEGLAQEYVTPTDCRINFAVPSNPILTKESAKFSTDADKPGLLNVSLDAFATVNVKEDVKISIDGKKIALGLGTMGDENLDGFEVCPTLKERKDRLDKEVENIREIMNVVETSIDTEISSLSTDINSNILQQGLIITITNTSKRIQQLRELTVKRKLHVEKLIKSVEGDWRQSKLANAISYWHTKLLQARNCITELLQVIDNLGFAIACLNGTSGNYVPGNQSTVFLHKQSNYICFKDIENATDISDGIDTNTIKQRSNEWQRLRKESRITGSTIFRAVGLNTLKDQQEHYDRVFRLIEKPVSEELSSMFEYGTTNEKHALG</sequence>
<dbReference type="Gene3D" id="3.90.320.10">
    <property type="match status" value="1"/>
</dbReference>
<keyword evidence="2" id="KW-1185">Reference proteome</keyword>
<dbReference type="AlphaFoldDB" id="A0A6J8AKW2"/>
<evidence type="ECO:0000313" key="2">
    <source>
        <dbReference type="Proteomes" id="UP000507470"/>
    </source>
</evidence>
<dbReference type="OrthoDB" id="6117194at2759"/>
<accession>A0A6J8AKW2</accession>
<evidence type="ECO:0000313" key="1">
    <source>
        <dbReference type="EMBL" id="CAC5369862.1"/>
    </source>
</evidence>
<protein>
    <submittedName>
        <fullName evidence="1">Uncharacterized protein</fullName>
    </submittedName>
</protein>
<dbReference type="Proteomes" id="UP000507470">
    <property type="component" value="Unassembled WGS sequence"/>
</dbReference>